<dbReference type="RefSeq" id="WP_379913301.1">
    <property type="nucleotide sequence ID" value="NZ_JBHSWE010000001.1"/>
</dbReference>
<dbReference type="Gene3D" id="3.30.420.40">
    <property type="match status" value="1"/>
</dbReference>
<accession>A0ABW2A691</accession>
<evidence type="ECO:0000313" key="1">
    <source>
        <dbReference type="EMBL" id="MFC6672824.1"/>
    </source>
</evidence>
<evidence type="ECO:0000313" key="2">
    <source>
        <dbReference type="Proteomes" id="UP001596422"/>
    </source>
</evidence>
<keyword evidence="2" id="KW-1185">Reference proteome</keyword>
<comment type="caution">
    <text evidence="1">The sequence shown here is derived from an EMBL/GenBank/DDBJ whole genome shotgun (WGS) entry which is preliminary data.</text>
</comment>
<dbReference type="EMBL" id="JBHSWE010000001">
    <property type="protein sequence ID" value="MFC6672824.1"/>
    <property type="molecule type" value="Genomic_DNA"/>
</dbReference>
<proteinExistence type="predicted"/>
<name>A0ABW2A691_9GAMM</name>
<gene>
    <name evidence="1" type="ORF">ACFQDL_24150</name>
</gene>
<dbReference type="Proteomes" id="UP001596422">
    <property type="component" value="Unassembled WGS sequence"/>
</dbReference>
<dbReference type="InterPro" id="IPR043129">
    <property type="entry name" value="ATPase_NBD"/>
</dbReference>
<evidence type="ECO:0008006" key="3">
    <source>
        <dbReference type="Google" id="ProtNLM"/>
    </source>
</evidence>
<organism evidence="1 2">
    <name type="scientific">Marinobacterium aestuariivivens</name>
    <dbReference type="NCBI Taxonomy" id="1698799"/>
    <lineage>
        <taxon>Bacteria</taxon>
        <taxon>Pseudomonadati</taxon>
        <taxon>Pseudomonadota</taxon>
        <taxon>Gammaproteobacteria</taxon>
        <taxon>Oceanospirillales</taxon>
        <taxon>Oceanospirillaceae</taxon>
        <taxon>Marinobacterium</taxon>
    </lineage>
</organism>
<protein>
    <recommendedName>
        <fullName evidence="3">ROK family protein</fullName>
    </recommendedName>
</protein>
<dbReference type="SUPFAM" id="SSF53067">
    <property type="entry name" value="Actin-like ATPase domain"/>
    <property type="match status" value="1"/>
</dbReference>
<reference evidence="2" key="1">
    <citation type="journal article" date="2019" name="Int. J. Syst. Evol. Microbiol.">
        <title>The Global Catalogue of Microorganisms (GCM) 10K type strain sequencing project: providing services to taxonomists for standard genome sequencing and annotation.</title>
        <authorList>
            <consortium name="The Broad Institute Genomics Platform"/>
            <consortium name="The Broad Institute Genome Sequencing Center for Infectious Disease"/>
            <person name="Wu L."/>
            <person name="Ma J."/>
        </authorList>
    </citation>
    <scope>NUCLEOTIDE SEQUENCE [LARGE SCALE GENOMIC DNA]</scope>
    <source>
        <strain evidence="2">NBRC 111756</strain>
    </source>
</reference>
<sequence>MVNASLRLGGSLLLDNHIRRGRDFSAALVGDLRVSESGTVSSSDELKTLDELAGGRAVMRALGLDPESPELSSKEVAQQLVEVVARAGRGEAGINTHFLHAGQILGRMIDVIWRLLRPETIILAGPLAGVEAYSVGVRKSCLESDSSLPLRISSMSSQEAARLLALNEFIATRNLPLEALAG</sequence>